<dbReference type="AlphaFoldDB" id="A0A1I2F5X4"/>
<dbReference type="Proteomes" id="UP000199516">
    <property type="component" value="Unassembled WGS sequence"/>
</dbReference>
<dbReference type="EMBL" id="FONT01000009">
    <property type="protein sequence ID" value="SFF00237.1"/>
    <property type="molecule type" value="Genomic_DNA"/>
</dbReference>
<name>A0A1I2F5X4_9BACI</name>
<dbReference type="Pfam" id="PF10730">
    <property type="entry name" value="DUF2521"/>
    <property type="match status" value="1"/>
</dbReference>
<dbReference type="RefSeq" id="WP_091663594.1">
    <property type="nucleotide sequence ID" value="NZ_FONT01000009.1"/>
</dbReference>
<keyword evidence="2" id="KW-1185">Reference proteome</keyword>
<dbReference type="OrthoDB" id="2915109at2"/>
<gene>
    <name evidence="1" type="ORF">SAMN05192532_1097</name>
</gene>
<organism evidence="1 2">
    <name type="scientific">Alteribacillus iranensis</name>
    <dbReference type="NCBI Taxonomy" id="930128"/>
    <lineage>
        <taxon>Bacteria</taxon>
        <taxon>Bacillati</taxon>
        <taxon>Bacillota</taxon>
        <taxon>Bacilli</taxon>
        <taxon>Bacillales</taxon>
        <taxon>Bacillaceae</taxon>
        <taxon>Alteribacillus</taxon>
    </lineage>
</organism>
<reference evidence="1 2" key="1">
    <citation type="submission" date="2016-10" db="EMBL/GenBank/DDBJ databases">
        <authorList>
            <person name="de Groot N.N."/>
        </authorList>
    </citation>
    <scope>NUCLEOTIDE SEQUENCE [LARGE SCALE GENOMIC DNA]</scope>
    <source>
        <strain evidence="1 2">DSM 23995</strain>
    </source>
</reference>
<dbReference type="InterPro" id="IPR019667">
    <property type="entry name" value="Uncharacterised_YbaK"/>
</dbReference>
<dbReference type="STRING" id="930128.SAMN05192532_1097"/>
<protein>
    <recommendedName>
        <fullName evidence="3">DUF2521 family protein</fullName>
    </recommendedName>
</protein>
<evidence type="ECO:0008006" key="3">
    <source>
        <dbReference type="Google" id="ProtNLM"/>
    </source>
</evidence>
<evidence type="ECO:0000313" key="1">
    <source>
        <dbReference type="EMBL" id="SFF00237.1"/>
    </source>
</evidence>
<proteinExistence type="predicted"/>
<accession>A0A1I2F5X4</accession>
<sequence>MGTVVALEPHRMKKEWEEEKKLLKEINVQELQMSAKKIFVPVLDTFHFSYSFLEEACMDLALEAFLSGGKFSKYVVDNTLPFRYKIQAAVFIKNIANELYTFMSGWVEEPTINEEQLRSAVEEFVTFWWHKGLEAGTKRRRLGFK</sequence>
<evidence type="ECO:0000313" key="2">
    <source>
        <dbReference type="Proteomes" id="UP000199516"/>
    </source>
</evidence>